<accession>A0A9P4S2I5</accession>
<dbReference type="OrthoDB" id="2153847at2759"/>
<organism evidence="1 2">
    <name type="scientific">Patellaria atrata CBS 101060</name>
    <dbReference type="NCBI Taxonomy" id="1346257"/>
    <lineage>
        <taxon>Eukaryota</taxon>
        <taxon>Fungi</taxon>
        <taxon>Dikarya</taxon>
        <taxon>Ascomycota</taxon>
        <taxon>Pezizomycotina</taxon>
        <taxon>Dothideomycetes</taxon>
        <taxon>Dothideomycetes incertae sedis</taxon>
        <taxon>Patellariales</taxon>
        <taxon>Patellariaceae</taxon>
        <taxon>Patellaria</taxon>
    </lineage>
</organism>
<dbReference type="AlphaFoldDB" id="A0A9P4S2I5"/>
<gene>
    <name evidence="1" type="ORF">M501DRAFT_942727</name>
</gene>
<evidence type="ECO:0000313" key="2">
    <source>
        <dbReference type="Proteomes" id="UP000799429"/>
    </source>
</evidence>
<evidence type="ECO:0000313" key="1">
    <source>
        <dbReference type="EMBL" id="KAF2835127.1"/>
    </source>
</evidence>
<proteinExistence type="predicted"/>
<dbReference type="EMBL" id="MU006111">
    <property type="protein sequence ID" value="KAF2835127.1"/>
    <property type="molecule type" value="Genomic_DNA"/>
</dbReference>
<dbReference type="Proteomes" id="UP000799429">
    <property type="component" value="Unassembled WGS sequence"/>
</dbReference>
<sequence length="347" mass="35234">MVYRREVPQEHSHQPQLDLTNTFLKLNNPDGIVDAVFGLLGNAAASAGLGNIEDPDCLQQATADRAFTNAKEAGDIEGMTTALIFRALERNTGQVGLKSVLCTSLEAVNPEIAALTQHQDPASDNAAEENKAITLELARQIASIGGDPQDALKAGTFAPGDLNDATAAGNTCNDENDAAGCIFSQNLLVPDATPEEIDAAVADIDVGAGAGNAADQVLECPAPEVDAGADANADNAQEEDAAADNAADDAATGGIDFGNCDSPAIIFAAGLDGRKENSFAPANQDSYTHGSALNIGVITSFIQDRLKSNCEASQAAIDAAARGAQAAAALAGQAAADAFNDALGVSA</sequence>
<protein>
    <submittedName>
        <fullName evidence="1">Uncharacterized protein</fullName>
    </submittedName>
</protein>
<name>A0A9P4S2I5_9PEZI</name>
<comment type="caution">
    <text evidence="1">The sequence shown here is derived from an EMBL/GenBank/DDBJ whole genome shotgun (WGS) entry which is preliminary data.</text>
</comment>
<keyword evidence="2" id="KW-1185">Reference proteome</keyword>
<reference evidence="1" key="1">
    <citation type="journal article" date="2020" name="Stud. Mycol.">
        <title>101 Dothideomycetes genomes: a test case for predicting lifestyles and emergence of pathogens.</title>
        <authorList>
            <person name="Haridas S."/>
            <person name="Albert R."/>
            <person name="Binder M."/>
            <person name="Bloem J."/>
            <person name="Labutti K."/>
            <person name="Salamov A."/>
            <person name="Andreopoulos B."/>
            <person name="Baker S."/>
            <person name="Barry K."/>
            <person name="Bills G."/>
            <person name="Bluhm B."/>
            <person name="Cannon C."/>
            <person name="Castanera R."/>
            <person name="Culley D."/>
            <person name="Daum C."/>
            <person name="Ezra D."/>
            <person name="Gonzalez J."/>
            <person name="Henrissat B."/>
            <person name="Kuo A."/>
            <person name="Liang C."/>
            <person name="Lipzen A."/>
            <person name="Lutzoni F."/>
            <person name="Magnuson J."/>
            <person name="Mondo S."/>
            <person name="Nolan M."/>
            <person name="Ohm R."/>
            <person name="Pangilinan J."/>
            <person name="Park H.-J."/>
            <person name="Ramirez L."/>
            <person name="Alfaro M."/>
            <person name="Sun H."/>
            <person name="Tritt A."/>
            <person name="Yoshinaga Y."/>
            <person name="Zwiers L.-H."/>
            <person name="Turgeon B."/>
            <person name="Goodwin S."/>
            <person name="Spatafora J."/>
            <person name="Crous P."/>
            <person name="Grigoriev I."/>
        </authorList>
    </citation>
    <scope>NUCLEOTIDE SEQUENCE</scope>
    <source>
        <strain evidence="1">CBS 101060</strain>
    </source>
</reference>